<dbReference type="InterPro" id="IPR012336">
    <property type="entry name" value="Thioredoxin-like_fold"/>
</dbReference>
<name>A0ABV5F7B1_9FLAO</name>
<dbReference type="PANTHER" id="PTHR42852:SF6">
    <property type="entry name" value="THIOL:DISULFIDE INTERCHANGE PROTEIN DSBE"/>
    <property type="match status" value="1"/>
</dbReference>
<dbReference type="PROSITE" id="PS51257">
    <property type="entry name" value="PROKAR_LIPOPROTEIN"/>
    <property type="match status" value="1"/>
</dbReference>
<dbReference type="PROSITE" id="PS51352">
    <property type="entry name" value="THIOREDOXIN_2"/>
    <property type="match status" value="1"/>
</dbReference>
<comment type="caution">
    <text evidence="6">The sequence shown here is derived from an EMBL/GenBank/DDBJ whole genome shotgun (WGS) entry which is preliminary data.</text>
</comment>
<evidence type="ECO:0000259" key="5">
    <source>
        <dbReference type="PROSITE" id="PS51352"/>
    </source>
</evidence>
<evidence type="ECO:0000313" key="7">
    <source>
        <dbReference type="Proteomes" id="UP001589585"/>
    </source>
</evidence>
<gene>
    <name evidence="6" type="ORF">ACFFU9_01185</name>
</gene>
<dbReference type="InterPro" id="IPR036249">
    <property type="entry name" value="Thioredoxin-like_sf"/>
</dbReference>
<evidence type="ECO:0000256" key="2">
    <source>
        <dbReference type="ARBA" id="ARBA00022748"/>
    </source>
</evidence>
<organism evidence="6 7">
    <name type="scientific">Mariniflexile ostreae</name>
    <dbReference type="NCBI Taxonomy" id="1520892"/>
    <lineage>
        <taxon>Bacteria</taxon>
        <taxon>Pseudomonadati</taxon>
        <taxon>Bacteroidota</taxon>
        <taxon>Flavobacteriia</taxon>
        <taxon>Flavobacteriales</taxon>
        <taxon>Flavobacteriaceae</taxon>
        <taxon>Mariniflexile</taxon>
    </lineage>
</organism>
<dbReference type="Gene3D" id="3.40.30.10">
    <property type="entry name" value="Glutaredoxin"/>
    <property type="match status" value="1"/>
</dbReference>
<dbReference type="InterPro" id="IPR013766">
    <property type="entry name" value="Thioredoxin_domain"/>
</dbReference>
<sequence>MIKYFKILIIFILFSGCNSEVPTQFSEAALNDVFTTLDGSSIKLRDILKLHEDKTILIDVWASWCGDCIKGMPDVKALQEAYGDVAYVFLSLDRTERAWKKGIKKYDVRGEHYYMPSGKKSAFGSFVKIDWIPRYMVVDSKGHIKLFKAVEADDINIKKRLIN</sequence>
<dbReference type="RefSeq" id="WP_379859525.1">
    <property type="nucleotide sequence ID" value="NZ_JBHMFC010000003.1"/>
</dbReference>
<reference evidence="6 7" key="1">
    <citation type="submission" date="2024-09" db="EMBL/GenBank/DDBJ databases">
        <authorList>
            <person name="Sun Q."/>
            <person name="Mori K."/>
        </authorList>
    </citation>
    <scope>NUCLEOTIDE SEQUENCE [LARGE SCALE GENOMIC DNA]</scope>
    <source>
        <strain evidence="6 7">CECT 8622</strain>
    </source>
</reference>
<dbReference type="Pfam" id="PF13905">
    <property type="entry name" value="Thioredoxin_8"/>
    <property type="match status" value="1"/>
</dbReference>
<comment type="subcellular location">
    <subcellularLocation>
        <location evidence="1">Cell envelope</location>
    </subcellularLocation>
</comment>
<dbReference type="CDD" id="cd02966">
    <property type="entry name" value="TlpA_like_family"/>
    <property type="match status" value="1"/>
</dbReference>
<evidence type="ECO:0000256" key="4">
    <source>
        <dbReference type="ARBA" id="ARBA00023284"/>
    </source>
</evidence>
<protein>
    <submittedName>
        <fullName evidence="6">TlpA family protein disulfide reductase</fullName>
    </submittedName>
</protein>
<keyword evidence="3" id="KW-1015">Disulfide bond</keyword>
<keyword evidence="7" id="KW-1185">Reference proteome</keyword>
<feature type="domain" description="Thioredoxin" evidence="5">
    <location>
        <begin position="23"/>
        <end position="163"/>
    </location>
</feature>
<accession>A0ABV5F7B1</accession>
<evidence type="ECO:0000256" key="1">
    <source>
        <dbReference type="ARBA" id="ARBA00004196"/>
    </source>
</evidence>
<dbReference type="PANTHER" id="PTHR42852">
    <property type="entry name" value="THIOL:DISULFIDE INTERCHANGE PROTEIN DSBE"/>
    <property type="match status" value="1"/>
</dbReference>
<dbReference type="InterPro" id="IPR050553">
    <property type="entry name" value="Thioredoxin_ResA/DsbE_sf"/>
</dbReference>
<proteinExistence type="predicted"/>
<keyword evidence="2" id="KW-0201">Cytochrome c-type biogenesis</keyword>
<dbReference type="SUPFAM" id="SSF52833">
    <property type="entry name" value="Thioredoxin-like"/>
    <property type="match status" value="1"/>
</dbReference>
<evidence type="ECO:0000313" key="6">
    <source>
        <dbReference type="EMBL" id="MFB9055341.1"/>
    </source>
</evidence>
<dbReference type="Proteomes" id="UP001589585">
    <property type="component" value="Unassembled WGS sequence"/>
</dbReference>
<evidence type="ECO:0000256" key="3">
    <source>
        <dbReference type="ARBA" id="ARBA00023157"/>
    </source>
</evidence>
<keyword evidence="4" id="KW-0676">Redox-active center</keyword>
<dbReference type="EMBL" id="JBHMFC010000003">
    <property type="protein sequence ID" value="MFB9055341.1"/>
    <property type="molecule type" value="Genomic_DNA"/>
</dbReference>